<proteinExistence type="predicted"/>
<name>A0A1H4J3B0_9BACT</name>
<dbReference type="Gene3D" id="3.30.2000.30">
    <property type="match status" value="1"/>
</dbReference>
<accession>A0A1H4J3B0</accession>
<dbReference type="EMBL" id="FNSD01000001">
    <property type="protein sequence ID" value="SEB40701.1"/>
    <property type="molecule type" value="Genomic_DNA"/>
</dbReference>
<dbReference type="Pfam" id="PF11367">
    <property type="entry name" value="Tail_completion_gp17"/>
    <property type="match status" value="1"/>
</dbReference>
<sequence length="129" mass="14166">MLEEGLFQLLTSDSDVASCISTRYFPLMLPDDAALPAVTYQRVSTVTSPTLNGFTDLVQVRLQIDTWATTYADARRAAQAIQNAIEGFLGTLPDGTAVAAATLLSQMDTYESVARYYRVTTDYRIIASR</sequence>
<dbReference type="InterPro" id="IPR053745">
    <property type="entry name" value="Viral_Tail_Comp_sf"/>
</dbReference>
<evidence type="ECO:0008006" key="3">
    <source>
        <dbReference type="Google" id="ProtNLM"/>
    </source>
</evidence>
<dbReference type="InterPro" id="IPR021508">
    <property type="entry name" value="Gp17-like"/>
</dbReference>
<evidence type="ECO:0000313" key="1">
    <source>
        <dbReference type="EMBL" id="SEB40701.1"/>
    </source>
</evidence>
<reference evidence="1 2" key="1">
    <citation type="submission" date="2016-10" db="EMBL/GenBank/DDBJ databases">
        <authorList>
            <person name="de Groot N.N."/>
        </authorList>
    </citation>
    <scope>NUCLEOTIDE SEQUENCE [LARGE SCALE GENOMIC DNA]</scope>
    <source>
        <strain evidence="1 2">AB35.6</strain>
    </source>
</reference>
<evidence type="ECO:0000313" key="2">
    <source>
        <dbReference type="Proteomes" id="UP000182409"/>
    </source>
</evidence>
<protein>
    <recommendedName>
        <fullName evidence="3">DUF3168 domain-containing protein</fullName>
    </recommendedName>
</protein>
<dbReference type="AlphaFoldDB" id="A0A1H4J3B0"/>
<dbReference type="Proteomes" id="UP000182409">
    <property type="component" value="Unassembled WGS sequence"/>
</dbReference>
<organism evidence="1 2">
    <name type="scientific">Terriglobus roseus</name>
    <dbReference type="NCBI Taxonomy" id="392734"/>
    <lineage>
        <taxon>Bacteria</taxon>
        <taxon>Pseudomonadati</taxon>
        <taxon>Acidobacteriota</taxon>
        <taxon>Terriglobia</taxon>
        <taxon>Terriglobales</taxon>
        <taxon>Acidobacteriaceae</taxon>
        <taxon>Terriglobus</taxon>
    </lineage>
</organism>
<dbReference type="RefSeq" id="WP_074652049.1">
    <property type="nucleotide sequence ID" value="NZ_FNSD01000001.1"/>
</dbReference>
<gene>
    <name evidence="1" type="ORF">SAMN05443244_0326</name>
</gene>